<protein>
    <submittedName>
        <fullName evidence="2">Uncharacterized protein</fullName>
    </submittedName>
</protein>
<name>A0A0A9GIP2_ARUDO</name>
<organism evidence="2">
    <name type="scientific">Arundo donax</name>
    <name type="common">Giant reed</name>
    <name type="synonym">Donax arundinaceus</name>
    <dbReference type="NCBI Taxonomy" id="35708"/>
    <lineage>
        <taxon>Eukaryota</taxon>
        <taxon>Viridiplantae</taxon>
        <taxon>Streptophyta</taxon>
        <taxon>Embryophyta</taxon>
        <taxon>Tracheophyta</taxon>
        <taxon>Spermatophyta</taxon>
        <taxon>Magnoliopsida</taxon>
        <taxon>Liliopsida</taxon>
        <taxon>Poales</taxon>
        <taxon>Poaceae</taxon>
        <taxon>PACMAD clade</taxon>
        <taxon>Arundinoideae</taxon>
        <taxon>Arundineae</taxon>
        <taxon>Arundo</taxon>
    </lineage>
</organism>
<reference evidence="2" key="2">
    <citation type="journal article" date="2015" name="Data Brief">
        <title>Shoot transcriptome of the giant reed, Arundo donax.</title>
        <authorList>
            <person name="Barrero R.A."/>
            <person name="Guerrero F.D."/>
            <person name="Moolhuijzen P."/>
            <person name="Goolsby J.A."/>
            <person name="Tidwell J."/>
            <person name="Bellgard S.E."/>
            <person name="Bellgard M.I."/>
        </authorList>
    </citation>
    <scope>NUCLEOTIDE SEQUENCE</scope>
    <source>
        <tissue evidence="2">Shoot tissue taken approximately 20 cm above the soil surface</tissue>
    </source>
</reference>
<sequence length="76" mass="8194">MRKELNGLRAGLGGRRRRRAVRVQGGGGWRRPGRRSRPHSSGSSGPRRSGSMARVRTPTDLAESERDRGGGSDASP</sequence>
<reference evidence="2" key="1">
    <citation type="submission" date="2014-09" db="EMBL/GenBank/DDBJ databases">
        <authorList>
            <person name="Magalhaes I.L.F."/>
            <person name="Oliveira U."/>
            <person name="Santos F.R."/>
            <person name="Vidigal T.H.D.A."/>
            <person name="Brescovit A.D."/>
            <person name="Santos A.J."/>
        </authorList>
    </citation>
    <scope>NUCLEOTIDE SEQUENCE</scope>
    <source>
        <tissue evidence="2">Shoot tissue taken approximately 20 cm above the soil surface</tissue>
    </source>
</reference>
<evidence type="ECO:0000313" key="2">
    <source>
        <dbReference type="EMBL" id="JAE23289.1"/>
    </source>
</evidence>
<feature type="compositionally biased region" description="Low complexity" evidence="1">
    <location>
        <begin position="39"/>
        <end position="51"/>
    </location>
</feature>
<dbReference type="AlphaFoldDB" id="A0A0A9GIP2"/>
<dbReference type="EMBL" id="GBRH01174607">
    <property type="protein sequence ID" value="JAE23289.1"/>
    <property type="molecule type" value="Transcribed_RNA"/>
</dbReference>
<feature type="region of interest" description="Disordered" evidence="1">
    <location>
        <begin position="1"/>
        <end position="76"/>
    </location>
</feature>
<proteinExistence type="predicted"/>
<accession>A0A0A9GIP2</accession>
<evidence type="ECO:0000256" key="1">
    <source>
        <dbReference type="SAM" id="MobiDB-lite"/>
    </source>
</evidence>